<protein>
    <submittedName>
        <fullName evidence="1">Uncharacterized protein</fullName>
    </submittedName>
</protein>
<sequence>ILCVNRTGHQVKIIDFGLAKRYRPREKLRVNFGTPEFLAPEVVDFDFVSFPTDMWTLGVVTYMLLSGLSPFLGDDDNQTLNNILSANCSLDDQAFEHISAEAKDFISQLLVKDKGGRMSAAQCLRHLWLNNIAVKAKESNIILKSQVLLKKYLAKKLWKKNYNAIAAANRLKIGNAGELAPLDIDTVPI</sequence>
<reference evidence="1" key="1">
    <citation type="submission" date="2021-05" db="EMBL/GenBank/DDBJ databases">
        <authorList>
            <person name="Pan Q."/>
            <person name="Jouanno E."/>
            <person name="Zahm M."/>
            <person name="Klopp C."/>
            <person name="Cabau C."/>
            <person name="Louis A."/>
            <person name="Berthelot C."/>
            <person name="Parey E."/>
            <person name="Roest Crollius H."/>
            <person name="Montfort J."/>
            <person name="Robinson-Rechavi M."/>
            <person name="Bouchez O."/>
            <person name="Lampietro C."/>
            <person name="Lopez Roques C."/>
            <person name="Donnadieu C."/>
            <person name="Postlethwait J."/>
            <person name="Bobe J."/>
            <person name="Dillon D."/>
            <person name="Chandos A."/>
            <person name="von Hippel F."/>
            <person name="Guiguen Y."/>
        </authorList>
    </citation>
    <scope>NUCLEOTIDE SEQUENCE</scope>
    <source>
        <strain evidence="1">YG-Jan2019</strain>
    </source>
</reference>
<dbReference type="Proteomes" id="UP001157502">
    <property type="component" value="Chromosome 1"/>
</dbReference>
<evidence type="ECO:0000313" key="1">
    <source>
        <dbReference type="EMBL" id="KAJ8016370.1"/>
    </source>
</evidence>
<dbReference type="EMBL" id="CM055728">
    <property type="protein sequence ID" value="KAJ8016370.1"/>
    <property type="molecule type" value="Genomic_DNA"/>
</dbReference>
<comment type="caution">
    <text evidence="1">The sequence shown here is derived from an EMBL/GenBank/DDBJ whole genome shotgun (WGS) entry which is preliminary data.</text>
</comment>
<keyword evidence="2" id="KW-1185">Reference proteome</keyword>
<proteinExistence type="predicted"/>
<name>A0ACC2HL11_DALPE</name>
<evidence type="ECO:0000313" key="2">
    <source>
        <dbReference type="Proteomes" id="UP001157502"/>
    </source>
</evidence>
<feature type="non-terminal residue" evidence="1">
    <location>
        <position position="1"/>
    </location>
</feature>
<accession>A0ACC2HL11</accession>
<gene>
    <name evidence="1" type="ORF">DPEC_G00006510</name>
</gene>
<organism evidence="1 2">
    <name type="scientific">Dallia pectoralis</name>
    <name type="common">Alaska blackfish</name>
    <dbReference type="NCBI Taxonomy" id="75939"/>
    <lineage>
        <taxon>Eukaryota</taxon>
        <taxon>Metazoa</taxon>
        <taxon>Chordata</taxon>
        <taxon>Craniata</taxon>
        <taxon>Vertebrata</taxon>
        <taxon>Euteleostomi</taxon>
        <taxon>Actinopterygii</taxon>
        <taxon>Neopterygii</taxon>
        <taxon>Teleostei</taxon>
        <taxon>Protacanthopterygii</taxon>
        <taxon>Esociformes</taxon>
        <taxon>Umbridae</taxon>
        <taxon>Dallia</taxon>
    </lineage>
</organism>